<evidence type="ECO:0000256" key="3">
    <source>
        <dbReference type="ARBA" id="ARBA00023163"/>
    </source>
</evidence>
<keyword evidence="1" id="KW-0805">Transcription regulation</keyword>
<dbReference type="Pfam" id="PF02365">
    <property type="entry name" value="NAM"/>
    <property type="match status" value="1"/>
</dbReference>
<evidence type="ECO:0000256" key="2">
    <source>
        <dbReference type="ARBA" id="ARBA00023125"/>
    </source>
</evidence>
<dbReference type="InterPro" id="IPR036093">
    <property type="entry name" value="NAC_dom_sf"/>
</dbReference>
<dbReference type="SUPFAM" id="SSF101941">
    <property type="entry name" value="NAC domain"/>
    <property type="match status" value="1"/>
</dbReference>
<keyword evidence="3" id="KW-0804">Transcription</keyword>
<reference evidence="7" key="2">
    <citation type="submission" date="2022-01" db="EMBL/GenBank/DDBJ databases">
        <authorList>
            <person name="Yamashiro T."/>
            <person name="Shiraishi A."/>
            <person name="Satake H."/>
            <person name="Nakayama K."/>
        </authorList>
    </citation>
    <scope>NUCLEOTIDE SEQUENCE</scope>
</reference>
<reference evidence="7" key="1">
    <citation type="journal article" date="2022" name="Int. J. Mol. Sci.">
        <title>Draft Genome of Tanacetum Coccineum: Genomic Comparison of Closely Related Tanacetum-Family Plants.</title>
        <authorList>
            <person name="Yamashiro T."/>
            <person name="Shiraishi A."/>
            <person name="Nakayama K."/>
            <person name="Satake H."/>
        </authorList>
    </citation>
    <scope>NUCLEOTIDE SEQUENCE</scope>
</reference>
<organism evidence="7 8">
    <name type="scientific">Tanacetum coccineum</name>
    <dbReference type="NCBI Taxonomy" id="301880"/>
    <lineage>
        <taxon>Eukaryota</taxon>
        <taxon>Viridiplantae</taxon>
        <taxon>Streptophyta</taxon>
        <taxon>Embryophyta</taxon>
        <taxon>Tracheophyta</taxon>
        <taxon>Spermatophyta</taxon>
        <taxon>Magnoliopsida</taxon>
        <taxon>eudicotyledons</taxon>
        <taxon>Gunneridae</taxon>
        <taxon>Pentapetalae</taxon>
        <taxon>asterids</taxon>
        <taxon>campanulids</taxon>
        <taxon>Asterales</taxon>
        <taxon>Asteraceae</taxon>
        <taxon>Asteroideae</taxon>
        <taxon>Anthemideae</taxon>
        <taxon>Anthemidinae</taxon>
        <taxon>Tanacetum</taxon>
    </lineage>
</organism>
<sequence length="402" mass="45865">MINLDSRKITTAKQNQRIVLTKTNEPKHANGNRPNRQTRNGGTWKAAQRCERVKDATNIVVGTRTCLTYLDEKKHKTPWLMHEYITTNPNIPAGSEKQNKDKKRLTNLVLCKIYKKQEPNRNANNNIWDQEAAIVEQNHLLEDEPSPRRRRVSMNQENNQWNGPQHIQIQESNHHSGTDVQMMAPVQFMLMSNQESDLNNVHMGFSQTLQSTSMDTSTNVITMQPMAMFCGSDSIQPSVEDHTQAFAMEQVQQSIGSSTCEYHQNQSWPSPTQGFKFSSDASSSSSMVLPHEEDATGHVTQLDYFITLPAQASMVQLDTNTDPMITMHQVDSLQNARDEVLQQHIQNSYHDIPSFSNKSTLMPDVEFDNLIKSMIAHESEDALIFYPPECYSYDDDLDKPMF</sequence>
<evidence type="ECO:0000313" key="7">
    <source>
        <dbReference type="EMBL" id="GJS95280.1"/>
    </source>
</evidence>
<evidence type="ECO:0000259" key="6">
    <source>
        <dbReference type="PROSITE" id="PS51005"/>
    </source>
</evidence>
<evidence type="ECO:0000256" key="4">
    <source>
        <dbReference type="ARBA" id="ARBA00023242"/>
    </source>
</evidence>
<dbReference type="Proteomes" id="UP001151760">
    <property type="component" value="Unassembled WGS sequence"/>
</dbReference>
<dbReference type="PANTHER" id="PTHR31719:SF179">
    <property type="entry name" value="OS08G0148400 PROTEIN"/>
    <property type="match status" value="1"/>
</dbReference>
<feature type="region of interest" description="Disordered" evidence="5">
    <location>
        <begin position="19"/>
        <end position="44"/>
    </location>
</feature>
<gene>
    <name evidence="7" type="ORF">Tco_0802248</name>
</gene>
<feature type="compositionally biased region" description="Polar residues" evidence="5">
    <location>
        <begin position="32"/>
        <end position="41"/>
    </location>
</feature>
<name>A0ABQ4ZYA6_9ASTR</name>
<dbReference type="PANTHER" id="PTHR31719">
    <property type="entry name" value="NAC TRANSCRIPTION FACTOR 56"/>
    <property type="match status" value="1"/>
</dbReference>
<keyword evidence="2" id="KW-0238">DNA-binding</keyword>
<comment type="caution">
    <text evidence="7">The sequence shown here is derived from an EMBL/GenBank/DDBJ whole genome shotgun (WGS) entry which is preliminary data.</text>
</comment>
<evidence type="ECO:0000256" key="1">
    <source>
        <dbReference type="ARBA" id="ARBA00023015"/>
    </source>
</evidence>
<keyword evidence="4" id="KW-0539">Nucleus</keyword>
<accession>A0ABQ4ZYA6</accession>
<dbReference type="InterPro" id="IPR003441">
    <property type="entry name" value="NAC-dom"/>
</dbReference>
<dbReference type="Gene3D" id="2.170.150.80">
    <property type="entry name" value="NAC domain"/>
    <property type="match status" value="1"/>
</dbReference>
<evidence type="ECO:0000256" key="5">
    <source>
        <dbReference type="SAM" id="MobiDB-lite"/>
    </source>
</evidence>
<dbReference type="EMBL" id="BQNB010011797">
    <property type="protein sequence ID" value="GJS95280.1"/>
    <property type="molecule type" value="Genomic_DNA"/>
</dbReference>
<keyword evidence="8" id="KW-1185">Reference proteome</keyword>
<dbReference type="PROSITE" id="PS51005">
    <property type="entry name" value="NAC"/>
    <property type="match status" value="1"/>
</dbReference>
<protein>
    <submittedName>
        <fullName evidence="7">NAC domain-containing protein</fullName>
    </submittedName>
</protein>
<proteinExistence type="predicted"/>
<evidence type="ECO:0000313" key="8">
    <source>
        <dbReference type="Proteomes" id="UP001151760"/>
    </source>
</evidence>
<feature type="domain" description="NAC" evidence="6">
    <location>
        <begin position="1"/>
        <end position="116"/>
    </location>
</feature>